<accession>S7ZYZ3</accession>
<feature type="compositionally biased region" description="Basic and acidic residues" evidence="1">
    <location>
        <begin position="14"/>
        <end position="35"/>
    </location>
</feature>
<dbReference type="EMBL" id="AQGS01001000">
    <property type="protein sequence ID" value="EPS35960.1"/>
    <property type="molecule type" value="Genomic_DNA"/>
</dbReference>
<evidence type="ECO:0000256" key="1">
    <source>
        <dbReference type="SAM" id="MobiDB-lite"/>
    </source>
</evidence>
<keyword evidence="3" id="KW-1185">Reference proteome</keyword>
<dbReference type="OrthoDB" id="2013972at2759"/>
<sequence length="374" mass="42683">MATTDQGTAVGTSEESKIEESKPEEPKLEEPKPEEPLAPAEPEPPMSPVQEHFIEFDYSATSSDEYDSLYGSDYGSATTSLSDSVRNYKYENGRRYHAYKEGQWVMPNDEVQQEQMDLMHHVFLVRLGGRLFLAPIENPQKIMDVGTGTGIWAMQVAEDHPAAAVMGNDLSPIQPTWVPPNISFEVDDFNEPWLQTPESFDLIHSRDLHAAVTSWPFLVGQAYEKLRPGGWYESQEHTVEITTDDGSVPEGNILKEWVRNLEKASVLLGRELHPPRYMKDWLKDAGFVNVRQETYKLPIGTWPKDPVEKQIGAMNLVNMLDAAEGYTLGFYTRYLGKSHEETLADIELIKKNLKTRKFHMYFQFCITYGQKPEW</sequence>
<proteinExistence type="predicted"/>
<dbReference type="eggNOG" id="ENOG502QSKG">
    <property type="taxonomic scope" value="Eukaryota"/>
</dbReference>
<name>S7ZYZ3_DACHA</name>
<dbReference type="AlphaFoldDB" id="S7ZYZ3"/>
<dbReference type="HOGENOM" id="CLU_010595_7_1_1"/>
<dbReference type="STRING" id="1284197.S7ZYZ3"/>
<dbReference type="InterPro" id="IPR029063">
    <property type="entry name" value="SAM-dependent_MTases_sf"/>
</dbReference>
<dbReference type="SUPFAM" id="SSF53335">
    <property type="entry name" value="S-adenosyl-L-methionine-dependent methyltransferases"/>
    <property type="match status" value="1"/>
</dbReference>
<dbReference type="OMA" id="GGWYESQ"/>
<reference evidence="3" key="2">
    <citation type="submission" date="2013-04" db="EMBL/GenBank/DDBJ databases">
        <title>Genomic mechanisms accounting for the adaptation to parasitism in nematode-trapping fungi.</title>
        <authorList>
            <person name="Ahren D.G."/>
        </authorList>
    </citation>
    <scope>NUCLEOTIDE SEQUENCE [LARGE SCALE GENOMIC DNA]</scope>
    <source>
        <strain evidence="3">CBS 200.50</strain>
    </source>
</reference>
<dbReference type="PANTHER" id="PTHR43591">
    <property type="entry name" value="METHYLTRANSFERASE"/>
    <property type="match status" value="1"/>
</dbReference>
<evidence type="ECO:0000313" key="3">
    <source>
        <dbReference type="Proteomes" id="UP000015100"/>
    </source>
</evidence>
<dbReference type="GO" id="GO:0008168">
    <property type="term" value="F:methyltransferase activity"/>
    <property type="evidence" value="ECO:0007669"/>
    <property type="project" value="TreeGrafter"/>
</dbReference>
<protein>
    <recommendedName>
        <fullName evidence="4">Methyltransferase domain-containing protein</fullName>
    </recommendedName>
</protein>
<reference evidence="2 3" key="1">
    <citation type="journal article" date="2013" name="PLoS Genet.">
        <title>Genomic mechanisms accounting for the adaptation to parasitism in nematode-trapping fungi.</title>
        <authorList>
            <person name="Meerupati T."/>
            <person name="Andersson K.M."/>
            <person name="Friman E."/>
            <person name="Kumar D."/>
            <person name="Tunlid A."/>
            <person name="Ahren D."/>
        </authorList>
    </citation>
    <scope>NUCLEOTIDE SEQUENCE [LARGE SCALE GENOMIC DNA]</scope>
    <source>
        <strain evidence="2 3">CBS 200.50</strain>
    </source>
</reference>
<organism evidence="2 3">
    <name type="scientific">Dactylellina haptotyla (strain CBS 200.50)</name>
    <name type="common">Nematode-trapping fungus</name>
    <name type="synonym">Monacrosporium haptotylum</name>
    <dbReference type="NCBI Taxonomy" id="1284197"/>
    <lineage>
        <taxon>Eukaryota</taxon>
        <taxon>Fungi</taxon>
        <taxon>Dikarya</taxon>
        <taxon>Ascomycota</taxon>
        <taxon>Pezizomycotina</taxon>
        <taxon>Orbiliomycetes</taxon>
        <taxon>Orbiliales</taxon>
        <taxon>Orbiliaceae</taxon>
        <taxon>Dactylellina</taxon>
    </lineage>
</organism>
<evidence type="ECO:0000313" key="2">
    <source>
        <dbReference type="EMBL" id="EPS35960.1"/>
    </source>
</evidence>
<evidence type="ECO:0008006" key="4">
    <source>
        <dbReference type="Google" id="ProtNLM"/>
    </source>
</evidence>
<dbReference type="Gene3D" id="3.40.50.150">
    <property type="entry name" value="Vaccinia Virus protein VP39"/>
    <property type="match status" value="1"/>
</dbReference>
<dbReference type="Proteomes" id="UP000015100">
    <property type="component" value="Unassembled WGS sequence"/>
</dbReference>
<comment type="caution">
    <text evidence="2">The sequence shown here is derived from an EMBL/GenBank/DDBJ whole genome shotgun (WGS) entry which is preliminary data.</text>
</comment>
<feature type="region of interest" description="Disordered" evidence="1">
    <location>
        <begin position="1"/>
        <end position="48"/>
    </location>
</feature>
<gene>
    <name evidence="2" type="ORF">H072_10565</name>
</gene>
<feature type="compositionally biased region" description="Polar residues" evidence="1">
    <location>
        <begin position="1"/>
        <end position="11"/>
    </location>
</feature>
<dbReference type="CDD" id="cd02440">
    <property type="entry name" value="AdoMet_MTases"/>
    <property type="match status" value="1"/>
</dbReference>
<dbReference type="PANTHER" id="PTHR43591:SF31">
    <property type="entry name" value="LAEA-LIKE, PUTATIVE (AFU_ORTHOLOGUE AFUA_8G01930)-RELATED"/>
    <property type="match status" value="1"/>
</dbReference>
<dbReference type="Pfam" id="PF13489">
    <property type="entry name" value="Methyltransf_23"/>
    <property type="match status" value="1"/>
</dbReference>